<comment type="caution">
    <text evidence="1">The sequence shown here is derived from an EMBL/GenBank/DDBJ whole genome shotgun (WGS) entry which is preliminary data.</text>
</comment>
<dbReference type="SUPFAM" id="SSF54427">
    <property type="entry name" value="NTF2-like"/>
    <property type="match status" value="1"/>
</dbReference>
<dbReference type="Pfam" id="PF07366">
    <property type="entry name" value="SnoaL"/>
    <property type="match status" value="1"/>
</dbReference>
<protein>
    <recommendedName>
        <fullName evidence="3">Ester cyclase</fullName>
    </recommendedName>
</protein>
<proteinExistence type="predicted"/>
<dbReference type="Proteomes" id="UP000441754">
    <property type="component" value="Unassembled WGS sequence"/>
</dbReference>
<dbReference type="PANTHER" id="PTHR38436:SF1">
    <property type="entry name" value="ESTER CYCLASE"/>
    <property type="match status" value="1"/>
</dbReference>
<evidence type="ECO:0000313" key="2">
    <source>
        <dbReference type="Proteomes" id="UP000441754"/>
    </source>
</evidence>
<dbReference type="Gene3D" id="3.10.450.50">
    <property type="match status" value="1"/>
</dbReference>
<dbReference type="GO" id="GO:0030638">
    <property type="term" value="P:polyketide metabolic process"/>
    <property type="evidence" value="ECO:0007669"/>
    <property type="project" value="InterPro"/>
</dbReference>
<evidence type="ECO:0000313" key="1">
    <source>
        <dbReference type="EMBL" id="MRS60405.1"/>
    </source>
</evidence>
<gene>
    <name evidence="1" type="ORF">GJJ30_03800</name>
</gene>
<sequence length="142" mass="16547">MEMTATTTENEQLIRDYIHHVINNKQLHRLGEFYTDDCKIRTTTGRQAHGLREYTLALQQVFTVFPDLYVTVNEVVVSGDNASFRITAQGTQHSEYESIQPSQPARPFCFEEAFFVRFKDEKITTVWILMDTHTLLQQLRTS</sequence>
<dbReference type="RefSeq" id="WP_154173285.1">
    <property type="nucleotide sequence ID" value="NZ_WJXZ01000001.1"/>
</dbReference>
<dbReference type="PANTHER" id="PTHR38436">
    <property type="entry name" value="POLYKETIDE CYCLASE SNOAL-LIKE DOMAIN"/>
    <property type="match status" value="1"/>
</dbReference>
<dbReference type="AlphaFoldDB" id="A0A7K0EF84"/>
<dbReference type="InterPro" id="IPR032710">
    <property type="entry name" value="NTF2-like_dom_sf"/>
</dbReference>
<accession>A0A7K0EF84</accession>
<dbReference type="EMBL" id="WJXZ01000001">
    <property type="protein sequence ID" value="MRS60405.1"/>
    <property type="molecule type" value="Genomic_DNA"/>
</dbReference>
<organism evidence="1 2">
    <name type="scientific">Larkinella terrae</name>
    <dbReference type="NCBI Taxonomy" id="2025311"/>
    <lineage>
        <taxon>Bacteria</taxon>
        <taxon>Pseudomonadati</taxon>
        <taxon>Bacteroidota</taxon>
        <taxon>Cytophagia</taxon>
        <taxon>Cytophagales</taxon>
        <taxon>Spirosomataceae</taxon>
        <taxon>Larkinella</taxon>
    </lineage>
</organism>
<evidence type="ECO:0008006" key="3">
    <source>
        <dbReference type="Google" id="ProtNLM"/>
    </source>
</evidence>
<dbReference type="OrthoDB" id="9810441at2"/>
<dbReference type="InterPro" id="IPR009959">
    <property type="entry name" value="Cyclase_SnoaL-like"/>
</dbReference>
<reference evidence="1 2" key="1">
    <citation type="journal article" date="2018" name="Antonie Van Leeuwenhoek">
        <title>Larkinella terrae sp. nov., isolated from soil on Jeju Island, South Korea.</title>
        <authorList>
            <person name="Ten L.N."/>
            <person name="Jeon J."/>
            <person name="Park S.J."/>
            <person name="Park S."/>
            <person name="Lee S.Y."/>
            <person name="Kim M.K."/>
            <person name="Jung H.Y."/>
        </authorList>
    </citation>
    <scope>NUCLEOTIDE SEQUENCE [LARGE SCALE GENOMIC DNA]</scope>
    <source>
        <strain evidence="1 2">KCTC 52001</strain>
    </source>
</reference>
<name>A0A7K0EF84_9BACT</name>
<keyword evidence="2" id="KW-1185">Reference proteome</keyword>